<dbReference type="Pfam" id="PF13392">
    <property type="entry name" value="HNH_3"/>
    <property type="match status" value="1"/>
</dbReference>
<dbReference type="AlphaFoldDB" id="A0A2W5SEN6"/>
<comment type="caution">
    <text evidence="3">The sequence shown here is derived from an EMBL/GenBank/DDBJ whole genome shotgun (WGS) entry which is preliminary data.</text>
</comment>
<reference evidence="3 4" key="1">
    <citation type="submission" date="2017-08" db="EMBL/GenBank/DDBJ databases">
        <title>Infants hospitalized years apart are colonized by the same room-sourced microbial strains.</title>
        <authorList>
            <person name="Brooks B."/>
            <person name="Olm M.R."/>
            <person name="Firek B.A."/>
            <person name="Baker R."/>
            <person name="Thomas B.C."/>
            <person name="Morowitz M.J."/>
            <person name="Banfield J.F."/>
        </authorList>
    </citation>
    <scope>NUCLEOTIDE SEQUENCE [LARGE SCALE GENOMIC DNA]</scope>
    <source>
        <strain evidence="3">S2_005_003_R2_41</strain>
    </source>
</reference>
<dbReference type="InterPro" id="IPR044925">
    <property type="entry name" value="His-Me_finger_sf"/>
</dbReference>
<feature type="domain" description="HNH nuclease" evidence="2">
    <location>
        <begin position="12"/>
        <end position="55"/>
    </location>
</feature>
<gene>
    <name evidence="3" type="ORF">DI563_01670</name>
</gene>
<evidence type="ECO:0000313" key="3">
    <source>
        <dbReference type="EMBL" id="PZQ78023.1"/>
    </source>
</evidence>
<evidence type="ECO:0000313" key="4">
    <source>
        <dbReference type="Proteomes" id="UP000249135"/>
    </source>
</evidence>
<dbReference type="Proteomes" id="UP000249135">
    <property type="component" value="Unassembled WGS sequence"/>
</dbReference>
<evidence type="ECO:0000256" key="1">
    <source>
        <dbReference type="SAM" id="MobiDB-lite"/>
    </source>
</evidence>
<name>A0A2W5SEN6_VARPD</name>
<sequence>MMPKNGKFGWYLSHRLVAELYLENPDNNPLVCHKDDDPTNNHYSNLYWGTKSSNLKDAYSNGKKTFTEDQKRKMKEARWQK</sequence>
<accession>A0A2W5SEN6</accession>
<feature type="compositionally biased region" description="Basic and acidic residues" evidence="1">
    <location>
        <begin position="65"/>
        <end position="81"/>
    </location>
</feature>
<proteinExistence type="predicted"/>
<evidence type="ECO:0000259" key="2">
    <source>
        <dbReference type="Pfam" id="PF13392"/>
    </source>
</evidence>
<dbReference type="InterPro" id="IPR003615">
    <property type="entry name" value="HNH_nuc"/>
</dbReference>
<dbReference type="Gene3D" id="3.90.75.20">
    <property type="match status" value="1"/>
</dbReference>
<dbReference type="EMBL" id="QFPP01000006">
    <property type="protein sequence ID" value="PZQ78023.1"/>
    <property type="molecule type" value="Genomic_DNA"/>
</dbReference>
<feature type="region of interest" description="Disordered" evidence="1">
    <location>
        <begin position="59"/>
        <end position="81"/>
    </location>
</feature>
<dbReference type="SUPFAM" id="SSF54060">
    <property type="entry name" value="His-Me finger endonucleases"/>
    <property type="match status" value="1"/>
</dbReference>
<organism evidence="3 4">
    <name type="scientific">Variovorax paradoxus</name>
    <dbReference type="NCBI Taxonomy" id="34073"/>
    <lineage>
        <taxon>Bacteria</taxon>
        <taxon>Pseudomonadati</taxon>
        <taxon>Pseudomonadota</taxon>
        <taxon>Betaproteobacteria</taxon>
        <taxon>Burkholderiales</taxon>
        <taxon>Comamonadaceae</taxon>
        <taxon>Variovorax</taxon>
    </lineage>
</organism>
<protein>
    <recommendedName>
        <fullName evidence="2">HNH nuclease domain-containing protein</fullName>
    </recommendedName>
</protein>